<reference evidence="1 2" key="1">
    <citation type="journal article" date="2018" name="Proc. R. Soc. B">
        <title>A non-coding region near Follistatin controls head colour polymorphism in the Gouldian finch.</title>
        <authorList>
            <person name="Toomey M.B."/>
            <person name="Marques C.I."/>
            <person name="Andrade P."/>
            <person name="Araujo P.M."/>
            <person name="Sabatino S."/>
            <person name="Gazda M.A."/>
            <person name="Afonso S."/>
            <person name="Lopes R.J."/>
            <person name="Corbo J.C."/>
            <person name="Carneiro M."/>
        </authorList>
    </citation>
    <scope>NUCLEOTIDE SEQUENCE [LARGE SCALE GENOMIC DNA]</scope>
    <source>
        <strain evidence="1">Red01</strain>
        <tissue evidence="1">Muscle</tissue>
    </source>
</reference>
<name>A0A3L8S6T6_CHLGU</name>
<gene>
    <name evidence="1" type="ORF">DV515_00011338</name>
</gene>
<dbReference type="EMBL" id="QUSF01000050">
    <property type="protein sequence ID" value="RLV97889.1"/>
    <property type="molecule type" value="Genomic_DNA"/>
</dbReference>
<comment type="caution">
    <text evidence="1">The sequence shown here is derived from an EMBL/GenBank/DDBJ whole genome shotgun (WGS) entry which is preliminary data.</text>
</comment>
<evidence type="ECO:0000313" key="2">
    <source>
        <dbReference type="Proteomes" id="UP000276834"/>
    </source>
</evidence>
<organism evidence="1 2">
    <name type="scientific">Chloebia gouldiae</name>
    <name type="common">Gouldian finch</name>
    <name type="synonym">Erythrura gouldiae</name>
    <dbReference type="NCBI Taxonomy" id="44316"/>
    <lineage>
        <taxon>Eukaryota</taxon>
        <taxon>Metazoa</taxon>
        <taxon>Chordata</taxon>
        <taxon>Craniata</taxon>
        <taxon>Vertebrata</taxon>
        <taxon>Euteleostomi</taxon>
        <taxon>Archelosauria</taxon>
        <taxon>Archosauria</taxon>
        <taxon>Dinosauria</taxon>
        <taxon>Saurischia</taxon>
        <taxon>Theropoda</taxon>
        <taxon>Coelurosauria</taxon>
        <taxon>Aves</taxon>
        <taxon>Neognathae</taxon>
        <taxon>Neoaves</taxon>
        <taxon>Telluraves</taxon>
        <taxon>Australaves</taxon>
        <taxon>Passeriformes</taxon>
        <taxon>Passeroidea</taxon>
        <taxon>Passeridae</taxon>
        <taxon>Chloebia</taxon>
    </lineage>
</organism>
<dbReference type="AlphaFoldDB" id="A0A3L8S6T6"/>
<keyword evidence="2" id="KW-1185">Reference proteome</keyword>
<dbReference type="Proteomes" id="UP000276834">
    <property type="component" value="Unassembled WGS sequence"/>
</dbReference>
<proteinExistence type="predicted"/>
<protein>
    <submittedName>
        <fullName evidence="1">Uncharacterized protein</fullName>
    </submittedName>
</protein>
<evidence type="ECO:0000313" key="1">
    <source>
        <dbReference type="EMBL" id="RLV97889.1"/>
    </source>
</evidence>
<accession>A0A3L8S6T6</accession>
<sequence>MWGCLLWPRAFCAPLIEFRYRKKKIRLWNFPVQDAKCSVGKEASSPSQNCLLCTSRTSCRKFLDCWWQPHGMSQLLAAFSLVNERILEA</sequence>